<organism evidence="1 2">
    <name type="scientific">Streptomyces chattanoogensis</name>
    <dbReference type="NCBI Taxonomy" id="66876"/>
    <lineage>
        <taxon>Bacteria</taxon>
        <taxon>Bacillati</taxon>
        <taxon>Actinomycetota</taxon>
        <taxon>Actinomycetes</taxon>
        <taxon>Kitasatosporales</taxon>
        <taxon>Streptomycetaceae</taxon>
        <taxon>Streptomyces</taxon>
    </lineage>
</organism>
<dbReference type="EMBL" id="LGKG01000090">
    <property type="protein sequence ID" value="KPC64550.1"/>
    <property type="molecule type" value="Genomic_DNA"/>
</dbReference>
<keyword evidence="2" id="KW-1185">Reference proteome</keyword>
<evidence type="ECO:0000313" key="2">
    <source>
        <dbReference type="Proteomes" id="UP000037982"/>
    </source>
</evidence>
<comment type="caution">
    <text evidence="1">The sequence shown here is derived from an EMBL/GenBank/DDBJ whole genome shotgun (WGS) entry which is preliminary data.</text>
</comment>
<evidence type="ECO:0008006" key="3">
    <source>
        <dbReference type="Google" id="ProtNLM"/>
    </source>
</evidence>
<dbReference type="PATRIC" id="fig|66876.3.peg.2572"/>
<proteinExistence type="predicted"/>
<dbReference type="Pfam" id="PF16157">
    <property type="entry name" value="DUF4865"/>
    <property type="match status" value="1"/>
</dbReference>
<name>A0A0N0H1U7_9ACTN</name>
<reference evidence="2" key="1">
    <citation type="submission" date="2015-07" db="EMBL/GenBank/DDBJ databases">
        <authorList>
            <person name="Ju K.-S."/>
            <person name="Doroghazi J.R."/>
            <person name="Metcalf W.W."/>
        </authorList>
    </citation>
    <scope>NUCLEOTIDE SEQUENCE [LARGE SCALE GENOMIC DNA]</scope>
    <source>
        <strain evidence="2">NRRL ISP-5002</strain>
    </source>
</reference>
<gene>
    <name evidence="1" type="ORF">ADL29_11785</name>
</gene>
<dbReference type="Proteomes" id="UP000037982">
    <property type="component" value="Unassembled WGS sequence"/>
</dbReference>
<dbReference type="InterPro" id="IPR032349">
    <property type="entry name" value="DUF4865"/>
</dbReference>
<dbReference type="AlphaFoldDB" id="A0A0N0H1U7"/>
<protein>
    <recommendedName>
        <fullName evidence="3">DUF4865 domain-containing protein</fullName>
    </recommendedName>
</protein>
<evidence type="ECO:0000313" key="1">
    <source>
        <dbReference type="EMBL" id="KPC64550.1"/>
    </source>
</evidence>
<accession>A0A0N0H1U7</accession>
<dbReference type="RefSeq" id="WP_053923598.1">
    <property type="nucleotide sequence ID" value="NZ_LGKG01000090.1"/>
</dbReference>
<sequence>MHAMQYAITLPADYDMGIIRRRVKSRGHLLDACPGLGLKAYGIRERGIDGSPVNQYAPFYLWADPEAMSGFLLGDGFRGVIRDFGRPAVENWRGLFHRAGPAAGRLPVAFSRRTETVSEDGDPAAVVANALAGHEELAATEGVYATSLALDPRRWELVHFTLWTDGAPEAVQVAAGDRYRVLHLSAPGVDGLGAGRLW</sequence>